<comment type="similarity">
    <text evidence="2">Belongs to the thymosin beta family.</text>
</comment>
<dbReference type="GO" id="GO:0005737">
    <property type="term" value="C:cytoplasm"/>
    <property type="evidence" value="ECO:0007669"/>
    <property type="project" value="TreeGrafter"/>
</dbReference>
<evidence type="ECO:0000256" key="4">
    <source>
        <dbReference type="ARBA" id="ARBA00023203"/>
    </source>
</evidence>
<evidence type="ECO:0000313" key="8">
    <source>
        <dbReference type="Ensembl" id="ENSOABP00000044158.1"/>
    </source>
</evidence>
<dbReference type="GO" id="GO:0030334">
    <property type="term" value="P:regulation of cell migration"/>
    <property type="evidence" value="ECO:0007669"/>
    <property type="project" value="TreeGrafter"/>
</dbReference>
<keyword evidence="5" id="KW-0206">Cytoskeleton</keyword>
<comment type="function">
    <text evidence="6">Plays an important role in the organization of the cytoskeleton. Binds to and sequesters actin monomers (G actin) and therefore inhibits actin polymerization.</text>
</comment>
<reference evidence="8" key="1">
    <citation type="submission" date="2025-08" db="UniProtKB">
        <authorList>
            <consortium name="Ensembl"/>
        </authorList>
    </citation>
    <scope>IDENTIFICATION</scope>
</reference>
<comment type="subcellular location">
    <subcellularLocation>
        <location evidence="1">Cytoplasm</location>
        <location evidence="1">Cytoskeleton</location>
    </subcellularLocation>
</comment>
<dbReference type="GO" id="GO:0005856">
    <property type="term" value="C:cytoskeleton"/>
    <property type="evidence" value="ECO:0007669"/>
    <property type="project" value="UniProtKB-SubCell"/>
</dbReference>
<dbReference type="Ensembl" id="ENSOABT00000045318.2">
    <property type="protein sequence ID" value="ENSOABP00000044158.1"/>
    <property type="gene ID" value="ENSOABG00000019836.2"/>
</dbReference>
<dbReference type="PANTHER" id="PTHR12021">
    <property type="entry name" value="THYMOSIN BETA"/>
    <property type="match status" value="1"/>
</dbReference>
<accession>A0A668V1P4</accession>
<name>A0A668V1P4_OREAU</name>
<organism evidence="8 9">
    <name type="scientific">Oreochromis aureus</name>
    <name type="common">Israeli tilapia</name>
    <name type="synonym">Chromis aureus</name>
    <dbReference type="NCBI Taxonomy" id="47969"/>
    <lineage>
        <taxon>Eukaryota</taxon>
        <taxon>Metazoa</taxon>
        <taxon>Chordata</taxon>
        <taxon>Craniata</taxon>
        <taxon>Vertebrata</taxon>
        <taxon>Euteleostomi</taxon>
        <taxon>Actinopterygii</taxon>
        <taxon>Neopterygii</taxon>
        <taxon>Teleostei</taxon>
        <taxon>Neoteleostei</taxon>
        <taxon>Acanthomorphata</taxon>
        <taxon>Ovalentaria</taxon>
        <taxon>Cichlomorphae</taxon>
        <taxon>Cichliformes</taxon>
        <taxon>Cichlidae</taxon>
        <taxon>African cichlids</taxon>
        <taxon>Pseudocrenilabrinae</taxon>
        <taxon>Oreochromini</taxon>
        <taxon>Oreochromis</taxon>
    </lineage>
</organism>
<dbReference type="Pfam" id="PF01290">
    <property type="entry name" value="Thymosin"/>
    <property type="match status" value="1"/>
</dbReference>
<feature type="compositionally biased region" description="Basic and acidic residues" evidence="7">
    <location>
        <begin position="29"/>
        <end position="53"/>
    </location>
</feature>
<dbReference type="SMART" id="SM00152">
    <property type="entry name" value="THY"/>
    <property type="match status" value="1"/>
</dbReference>
<dbReference type="Proteomes" id="UP000472276">
    <property type="component" value="Unassembled WGS sequence"/>
</dbReference>
<protein>
    <submittedName>
        <fullName evidence="8">Uncharacterized protein</fullName>
    </submittedName>
</protein>
<evidence type="ECO:0000256" key="1">
    <source>
        <dbReference type="ARBA" id="ARBA00004245"/>
    </source>
</evidence>
<feature type="region of interest" description="Disordered" evidence="7">
    <location>
        <begin position="24"/>
        <end position="53"/>
    </location>
</feature>
<evidence type="ECO:0000256" key="5">
    <source>
        <dbReference type="ARBA" id="ARBA00023212"/>
    </source>
</evidence>
<proteinExistence type="inferred from homology"/>
<evidence type="ECO:0000256" key="7">
    <source>
        <dbReference type="SAM" id="MobiDB-lite"/>
    </source>
</evidence>
<evidence type="ECO:0000256" key="2">
    <source>
        <dbReference type="ARBA" id="ARBA00009511"/>
    </source>
</evidence>
<keyword evidence="9" id="KW-1185">Reference proteome</keyword>
<dbReference type="InterPro" id="IPR001152">
    <property type="entry name" value="Beta-thymosin"/>
</dbReference>
<dbReference type="Gene3D" id="1.20.5.520">
    <property type="entry name" value="Single helix bin"/>
    <property type="match status" value="1"/>
</dbReference>
<evidence type="ECO:0000256" key="6">
    <source>
        <dbReference type="ARBA" id="ARBA00025497"/>
    </source>
</evidence>
<dbReference type="AlphaFoldDB" id="A0A668V1P4"/>
<keyword evidence="4" id="KW-0009">Actin-binding</keyword>
<dbReference type="GO" id="GO:0007015">
    <property type="term" value="P:actin filament organization"/>
    <property type="evidence" value="ECO:0007669"/>
    <property type="project" value="InterPro"/>
</dbReference>
<dbReference type="InterPro" id="IPR038386">
    <property type="entry name" value="Beta-thymosin_sf"/>
</dbReference>
<dbReference type="FunFam" id="1.20.5.520:FF:000001">
    <property type="entry name" value="Thymosin beta"/>
    <property type="match status" value="1"/>
</dbReference>
<evidence type="ECO:0000256" key="3">
    <source>
        <dbReference type="ARBA" id="ARBA00022490"/>
    </source>
</evidence>
<evidence type="ECO:0000313" key="9">
    <source>
        <dbReference type="Proteomes" id="UP000472276"/>
    </source>
</evidence>
<reference evidence="8" key="2">
    <citation type="submission" date="2025-09" db="UniProtKB">
        <authorList>
            <consortium name="Ensembl"/>
        </authorList>
    </citation>
    <scope>IDENTIFICATION</scope>
</reference>
<dbReference type="PANTHER" id="PTHR12021:SF3">
    <property type="entry name" value="THYMOSIN BETA-4-LIKE"/>
    <property type="match status" value="1"/>
</dbReference>
<keyword evidence="3" id="KW-0963">Cytoplasm</keyword>
<dbReference type="GO" id="GO:0003785">
    <property type="term" value="F:actin monomer binding"/>
    <property type="evidence" value="ECO:0007669"/>
    <property type="project" value="InterPro"/>
</dbReference>
<sequence>NLFPRTGASDLIFNQEVEQFNKQKLKKTNTQEKNHLPTKEGRSLRQKKGEAQKRVPLSVHAGLFLSSKAFF</sequence>